<dbReference type="RefSeq" id="XP_067925940.1">
    <property type="nucleotide sequence ID" value="XM_068062081.1"/>
</dbReference>
<keyword evidence="2" id="KW-0812">Transmembrane</keyword>
<feature type="region of interest" description="Disordered" evidence="1">
    <location>
        <begin position="92"/>
        <end position="396"/>
    </location>
</feature>
<dbReference type="GeneID" id="94425292"/>
<feature type="transmembrane region" description="Helical" evidence="2">
    <location>
        <begin position="412"/>
        <end position="430"/>
    </location>
</feature>
<dbReference type="VEuPathDB" id="ToxoDB:CSUI_001878"/>
<feature type="compositionally biased region" description="Acidic residues" evidence="1">
    <location>
        <begin position="247"/>
        <end position="257"/>
    </location>
</feature>
<name>A0A2C6L6V0_9APIC</name>
<keyword evidence="2" id="KW-1133">Transmembrane helix</keyword>
<feature type="compositionally biased region" description="Polar residues" evidence="1">
    <location>
        <begin position="467"/>
        <end position="476"/>
    </location>
</feature>
<accession>A0A2C6L6V0</accession>
<proteinExistence type="predicted"/>
<feature type="region of interest" description="Disordered" evidence="1">
    <location>
        <begin position="47"/>
        <end position="79"/>
    </location>
</feature>
<feature type="compositionally biased region" description="Basic and acidic residues" evidence="1">
    <location>
        <begin position="282"/>
        <end position="293"/>
    </location>
</feature>
<evidence type="ECO:0008006" key="5">
    <source>
        <dbReference type="Google" id="ProtNLM"/>
    </source>
</evidence>
<dbReference type="Proteomes" id="UP000221165">
    <property type="component" value="Unassembled WGS sequence"/>
</dbReference>
<keyword evidence="2" id="KW-0472">Membrane</keyword>
<organism evidence="3 4">
    <name type="scientific">Cystoisospora suis</name>
    <dbReference type="NCBI Taxonomy" id="483139"/>
    <lineage>
        <taxon>Eukaryota</taxon>
        <taxon>Sar</taxon>
        <taxon>Alveolata</taxon>
        <taxon>Apicomplexa</taxon>
        <taxon>Conoidasida</taxon>
        <taxon>Coccidia</taxon>
        <taxon>Eucoccidiorida</taxon>
        <taxon>Eimeriorina</taxon>
        <taxon>Sarcocystidae</taxon>
        <taxon>Cystoisospora</taxon>
    </lineage>
</organism>
<comment type="caution">
    <text evidence="3">The sequence shown here is derived from an EMBL/GenBank/DDBJ whole genome shotgun (WGS) entry which is preliminary data.</text>
</comment>
<dbReference type="AlphaFoldDB" id="A0A2C6L6V0"/>
<protein>
    <recommendedName>
        <fullName evidence="5">Transmembrane protein</fullName>
    </recommendedName>
</protein>
<feature type="compositionally biased region" description="Low complexity" evidence="1">
    <location>
        <begin position="546"/>
        <end position="557"/>
    </location>
</feature>
<gene>
    <name evidence="3" type="ORF">CSUI_001878</name>
</gene>
<evidence type="ECO:0000256" key="1">
    <source>
        <dbReference type="SAM" id="MobiDB-lite"/>
    </source>
</evidence>
<feature type="region of interest" description="Disordered" evidence="1">
    <location>
        <begin position="451"/>
        <end position="483"/>
    </location>
</feature>
<feature type="compositionally biased region" description="Basic and acidic residues" evidence="1">
    <location>
        <begin position="103"/>
        <end position="126"/>
    </location>
</feature>
<dbReference type="EMBL" id="MIGC01000755">
    <property type="protein sequence ID" value="PHJ24267.1"/>
    <property type="molecule type" value="Genomic_DNA"/>
</dbReference>
<evidence type="ECO:0000313" key="4">
    <source>
        <dbReference type="Proteomes" id="UP000221165"/>
    </source>
</evidence>
<feature type="compositionally biased region" description="Basic residues" evidence="1">
    <location>
        <begin position="347"/>
        <end position="358"/>
    </location>
</feature>
<evidence type="ECO:0000256" key="2">
    <source>
        <dbReference type="SAM" id="Phobius"/>
    </source>
</evidence>
<feature type="compositionally biased region" description="Basic and acidic residues" evidence="1">
    <location>
        <begin position="359"/>
        <end position="374"/>
    </location>
</feature>
<reference evidence="3 4" key="1">
    <citation type="journal article" date="2017" name="Int. J. Parasitol.">
        <title>The genome of the protozoan parasite Cystoisospora suis and a reverse vaccinology approach to identify vaccine candidates.</title>
        <authorList>
            <person name="Palmieri N."/>
            <person name="Shrestha A."/>
            <person name="Ruttkowski B."/>
            <person name="Beck T."/>
            <person name="Vogl C."/>
            <person name="Tomley F."/>
            <person name="Blake D.P."/>
            <person name="Joachim A."/>
        </authorList>
    </citation>
    <scope>NUCLEOTIDE SEQUENCE [LARGE SCALE GENOMIC DNA]</scope>
    <source>
        <strain evidence="3 4">Wien I</strain>
    </source>
</reference>
<feature type="compositionally biased region" description="Basic and acidic residues" evidence="1">
    <location>
        <begin position="530"/>
        <end position="545"/>
    </location>
</feature>
<feature type="region of interest" description="Disordered" evidence="1">
    <location>
        <begin position="499"/>
        <end position="559"/>
    </location>
</feature>
<evidence type="ECO:0000313" key="3">
    <source>
        <dbReference type="EMBL" id="PHJ24267.1"/>
    </source>
</evidence>
<feature type="compositionally biased region" description="Polar residues" evidence="1">
    <location>
        <begin position="505"/>
        <end position="515"/>
    </location>
</feature>
<sequence length="590" mass="64767">MEVRLQRPRVFPRSTPSCLLLSLSLLSLLLFPLFLYSSSCHARAASVPSKTHEKTPEPSNHSIRTLVGEKSGGQPQRVRKAVLDEGKELSASILEETSRQPVHSKEEASRGSPTESERAVSPDGRKGQGWSPSGRPGKRARRDSRSDEGAVAVPAKRNKGDRKVAAGKGTVQLKKKQSRGAAGQTRKPSIETPDRAEDEFESDGYGNQEAPLPARHRSRRNKPEEQKRPRIQGRQQVANQRVKKDWQEEEGEEEEDFSLSSSRKEPPRRRKQAGGKTLLSKKTRDTSLRKRKEEEEEDTSNESSELSPLSPPRGRSAKAASRPLEEESSVPSAQEDSVSDPAVPFGHSRRRPLRSTRKRLGDNGDGKGDRRRGEGGGGGERGGLFSLTHGPGPDVIHTKTNRITRGFSGKHALLLNTLVGVLGLLMMVMASRQQARAQRLLAGVRRKEQELQEAARRAQAQPEKQSPESSSATTPVATAEPARKASFFPTRFLPAFLTPGYAASDTGNTQSTSPQPQRPIPPAGLFDDAYSLREAETLEGGKEEPSSQQSQHNPSQPWLNTGLARRRAIPGESLTDFWGGSLSRRIVTVR</sequence>
<keyword evidence="4" id="KW-1185">Reference proteome</keyword>